<evidence type="ECO:0000256" key="1">
    <source>
        <dbReference type="ARBA" id="ARBA00023002"/>
    </source>
</evidence>
<reference evidence="4 6" key="2">
    <citation type="submission" date="2024-07" db="EMBL/GenBank/DDBJ databases">
        <authorList>
            <person name="Akdeniz Z."/>
        </authorList>
    </citation>
    <scope>NUCLEOTIDE SEQUENCE [LARGE SCALE GENOMIC DNA]</scope>
</reference>
<evidence type="ECO:0000259" key="2">
    <source>
        <dbReference type="Pfam" id="PF02525"/>
    </source>
</evidence>
<dbReference type="PANTHER" id="PTHR47307">
    <property type="entry name" value="GLUTATHIONE-REGULATED POTASSIUM-EFFLUX SYSTEM ANCILLARY PROTEIN KEFG"/>
    <property type="match status" value="1"/>
</dbReference>
<dbReference type="PANTHER" id="PTHR47307:SF1">
    <property type="entry name" value="GLUTATHIONE-REGULATED POTASSIUM-EFFLUX SYSTEM ANCILLARY PROTEIN KEFG"/>
    <property type="match status" value="1"/>
</dbReference>
<dbReference type="AlphaFoldDB" id="A0AA86TXN7"/>
<feature type="domain" description="Flavodoxin-like fold" evidence="2">
    <location>
        <begin position="1"/>
        <end position="146"/>
    </location>
</feature>
<organism evidence="3">
    <name type="scientific">Hexamita inflata</name>
    <dbReference type="NCBI Taxonomy" id="28002"/>
    <lineage>
        <taxon>Eukaryota</taxon>
        <taxon>Metamonada</taxon>
        <taxon>Diplomonadida</taxon>
        <taxon>Hexamitidae</taxon>
        <taxon>Hexamitinae</taxon>
        <taxon>Hexamita</taxon>
    </lineage>
</organism>
<accession>A0AA86TXN7</accession>
<dbReference type="SUPFAM" id="SSF52218">
    <property type="entry name" value="Flavoproteins"/>
    <property type="match status" value="1"/>
</dbReference>
<proteinExistence type="predicted"/>
<dbReference type="GO" id="GO:0003955">
    <property type="term" value="F:NAD(P)H dehydrogenase (quinone) activity"/>
    <property type="evidence" value="ECO:0007669"/>
    <property type="project" value="TreeGrafter"/>
</dbReference>
<dbReference type="GO" id="GO:0009055">
    <property type="term" value="F:electron transfer activity"/>
    <property type="evidence" value="ECO:0007669"/>
    <property type="project" value="TreeGrafter"/>
</dbReference>
<keyword evidence="6" id="KW-1185">Reference proteome</keyword>
<dbReference type="EMBL" id="CATOUU010000322">
    <property type="protein sequence ID" value="CAI9924793.1"/>
    <property type="molecule type" value="Genomic_DNA"/>
</dbReference>
<dbReference type="Gene3D" id="3.40.50.360">
    <property type="match status" value="1"/>
</dbReference>
<reference evidence="3" key="1">
    <citation type="submission" date="2023-06" db="EMBL/GenBank/DDBJ databases">
        <authorList>
            <person name="Kurt Z."/>
        </authorList>
    </citation>
    <scope>NUCLEOTIDE SEQUENCE</scope>
</reference>
<protein>
    <submittedName>
        <fullName evidence="3">NADPH oxidoreductase</fullName>
    </submittedName>
    <submittedName>
        <fullName evidence="4">NADPH_oxidoreductase</fullName>
    </submittedName>
</protein>
<dbReference type="InterPro" id="IPR029039">
    <property type="entry name" value="Flavoprotein-like_sf"/>
</dbReference>
<sequence>MKTLVIVFHPKYSESVRNKMIIDQLQNRENVTVRIIQGPVDVQTERDVLKQFERIVFQYPVYWWAMPAVGKSYLETVVNTETEVLANKKIKIVQTLGSGRGGYGTRDMQVMKTIWEVITDFCRAKLEEQVFFYANDSAEVARKIATDLAK</sequence>
<dbReference type="Proteomes" id="UP001642409">
    <property type="component" value="Unassembled WGS sequence"/>
</dbReference>
<dbReference type="InterPro" id="IPR003680">
    <property type="entry name" value="Flavodoxin_fold"/>
</dbReference>
<evidence type="ECO:0000313" key="3">
    <source>
        <dbReference type="EMBL" id="CAI9924793.1"/>
    </source>
</evidence>
<dbReference type="Pfam" id="PF02525">
    <property type="entry name" value="Flavodoxin_2"/>
    <property type="match status" value="1"/>
</dbReference>
<gene>
    <name evidence="3" type="ORF">HINF_LOCUS12438</name>
    <name evidence="5" type="ORF">HINF_LOCUS75161</name>
    <name evidence="4" type="ORF">HINF_LOCUS8</name>
</gene>
<dbReference type="EMBL" id="CAXDID020000001">
    <property type="protein sequence ID" value="CAL5970068.1"/>
    <property type="molecule type" value="Genomic_DNA"/>
</dbReference>
<name>A0AA86TXN7_9EUKA</name>
<evidence type="ECO:0000313" key="5">
    <source>
        <dbReference type="EMBL" id="CAL6108845.1"/>
    </source>
</evidence>
<comment type="caution">
    <text evidence="3">The sequence shown here is derived from an EMBL/GenBank/DDBJ whole genome shotgun (WGS) entry which is preliminary data.</text>
</comment>
<dbReference type="InterPro" id="IPR046980">
    <property type="entry name" value="KefG/KefF"/>
</dbReference>
<dbReference type="EMBL" id="CAXDID020000658">
    <property type="protein sequence ID" value="CAL6108845.1"/>
    <property type="molecule type" value="Genomic_DNA"/>
</dbReference>
<dbReference type="GO" id="GO:0010181">
    <property type="term" value="F:FMN binding"/>
    <property type="evidence" value="ECO:0007669"/>
    <property type="project" value="TreeGrafter"/>
</dbReference>
<evidence type="ECO:0000313" key="6">
    <source>
        <dbReference type="Proteomes" id="UP001642409"/>
    </source>
</evidence>
<keyword evidence="1" id="KW-0560">Oxidoreductase</keyword>
<evidence type="ECO:0000313" key="4">
    <source>
        <dbReference type="EMBL" id="CAL5970068.1"/>
    </source>
</evidence>